<protein>
    <submittedName>
        <fullName evidence="3">Cell wall-active antibiotics response protein</fullName>
    </submittedName>
</protein>
<dbReference type="GO" id="GO:0016020">
    <property type="term" value="C:membrane"/>
    <property type="evidence" value="ECO:0007669"/>
    <property type="project" value="InterPro"/>
</dbReference>
<feature type="domain" description="Cell wall-active antibiotics response LiaF-like C-terminal" evidence="2">
    <location>
        <begin position="126"/>
        <end position="239"/>
    </location>
</feature>
<name>A0A4Z0GKF4_9BACL</name>
<dbReference type="InterPro" id="IPR016975">
    <property type="entry name" value="Cell_wall_LiaF"/>
</dbReference>
<keyword evidence="4" id="KW-1185">Reference proteome</keyword>
<proteinExistence type="predicted"/>
<keyword evidence="1" id="KW-1133">Transmembrane helix</keyword>
<keyword evidence="1" id="KW-0472">Membrane</keyword>
<feature type="transmembrane region" description="Helical" evidence="1">
    <location>
        <begin position="57"/>
        <end position="89"/>
    </location>
</feature>
<evidence type="ECO:0000259" key="2">
    <source>
        <dbReference type="Pfam" id="PF09922"/>
    </source>
</evidence>
<dbReference type="EMBL" id="SRJD01000024">
    <property type="protein sequence ID" value="TGA96475.1"/>
    <property type="molecule type" value="Genomic_DNA"/>
</dbReference>
<accession>A0A4Z0GKF4</accession>
<dbReference type="Proteomes" id="UP000298347">
    <property type="component" value="Unassembled WGS sequence"/>
</dbReference>
<reference evidence="3 4" key="1">
    <citation type="journal article" date="2015" name="Int. J. Syst. Evol. Microbiol.">
        <title>Sporolactobacillus shoreae sp. nov. and Sporolactobacillus spathodeae sp. nov., two spore-forming lactic acid bacteria isolated from tree barks in Thailand.</title>
        <authorList>
            <person name="Thamacharoensuk T."/>
            <person name="Kitahara M."/>
            <person name="Ohkuma M."/>
            <person name="Thongchul N."/>
            <person name="Tanasupawat S."/>
        </authorList>
    </citation>
    <scope>NUCLEOTIDE SEQUENCE [LARGE SCALE GENOMIC DNA]</scope>
    <source>
        <strain evidence="3 4">BK92</strain>
    </source>
</reference>
<dbReference type="RefSeq" id="WP_135349704.1">
    <property type="nucleotide sequence ID" value="NZ_SRJD01000024.1"/>
</dbReference>
<feature type="transmembrane region" description="Helical" evidence="1">
    <location>
        <begin position="12"/>
        <end position="45"/>
    </location>
</feature>
<evidence type="ECO:0000313" key="4">
    <source>
        <dbReference type="Proteomes" id="UP000298347"/>
    </source>
</evidence>
<gene>
    <name evidence="3" type="ORF">E4665_15495</name>
</gene>
<evidence type="ECO:0000256" key="1">
    <source>
        <dbReference type="SAM" id="Phobius"/>
    </source>
</evidence>
<dbReference type="InterPro" id="IPR047793">
    <property type="entry name" value="LiaF_C"/>
</dbReference>
<dbReference type="NCBIfam" id="NF040535">
    <property type="entry name" value="LiaF_C_term"/>
    <property type="match status" value="1"/>
</dbReference>
<comment type="caution">
    <text evidence="3">The sequence shown here is derived from an EMBL/GenBank/DDBJ whole genome shotgun (WGS) entry which is preliminary data.</text>
</comment>
<sequence>MFGLFKSDKYSFMLLAGLFLIVIQTLFDGWGFLFPMVLFGAMVYYGRKKRALGKGKVLFWIGVVGLAFTIFNLMAFKLVILGLFILLVIEFIRTRRHPRRLAPDFGDQSVDEDSIVSLPILLKNKWFGNQETPDQDYEWQDINIQTGAGDTLIDLSHTILPKKESVILIRHLAGRVRILVPYGVEASLRFSVVFGQAEFFEHKETRLINTSVAFRTDGYEAAEQKVNIVVSAVTGNLEVRRV</sequence>
<dbReference type="PIRSF" id="PIRSF031509">
    <property type="entry name" value="Cell_wall_LiaF/YvqF"/>
    <property type="match status" value="1"/>
</dbReference>
<dbReference type="InterPro" id="IPR024425">
    <property type="entry name" value="LiaF-like_C"/>
</dbReference>
<dbReference type="Pfam" id="PF09922">
    <property type="entry name" value="LiaF-like_C"/>
    <property type="match status" value="1"/>
</dbReference>
<dbReference type="AlphaFoldDB" id="A0A4Z0GKF4"/>
<keyword evidence="1" id="KW-0812">Transmembrane</keyword>
<organism evidence="3 4">
    <name type="scientific">Sporolactobacillus shoreae</name>
    <dbReference type="NCBI Taxonomy" id="1465501"/>
    <lineage>
        <taxon>Bacteria</taxon>
        <taxon>Bacillati</taxon>
        <taxon>Bacillota</taxon>
        <taxon>Bacilli</taxon>
        <taxon>Bacillales</taxon>
        <taxon>Sporolactobacillaceae</taxon>
        <taxon>Sporolactobacillus</taxon>
    </lineage>
</organism>
<dbReference type="OrthoDB" id="2351415at2"/>
<evidence type="ECO:0000313" key="3">
    <source>
        <dbReference type="EMBL" id="TGA96475.1"/>
    </source>
</evidence>